<dbReference type="Pfam" id="PF05118">
    <property type="entry name" value="Asp_Arg_Hydrox"/>
    <property type="match status" value="1"/>
</dbReference>
<feature type="domain" description="Aspartyl/asparaginy/proline hydroxylase" evidence="1">
    <location>
        <begin position="136"/>
        <end position="206"/>
    </location>
</feature>
<comment type="caution">
    <text evidence="2">The sequence shown here is derived from an EMBL/GenBank/DDBJ whole genome shotgun (WGS) entry which is preliminary data.</text>
</comment>
<dbReference type="Proteomes" id="UP000466345">
    <property type="component" value="Unassembled WGS sequence"/>
</dbReference>
<organism evidence="2 3">
    <name type="scientific">Streptomyces smaragdinus</name>
    <dbReference type="NCBI Taxonomy" id="2585196"/>
    <lineage>
        <taxon>Bacteria</taxon>
        <taxon>Bacillati</taxon>
        <taxon>Actinomycetota</taxon>
        <taxon>Actinomycetes</taxon>
        <taxon>Kitasatosporales</taxon>
        <taxon>Streptomycetaceae</taxon>
        <taxon>Streptomyces</taxon>
    </lineage>
</organism>
<evidence type="ECO:0000313" key="3">
    <source>
        <dbReference type="Proteomes" id="UP000466345"/>
    </source>
</evidence>
<accession>A0A7K0CBU4</accession>
<dbReference type="OrthoDB" id="1441538at2"/>
<gene>
    <name evidence="2" type="ORF">SRB5_10400</name>
</gene>
<reference evidence="2 3" key="1">
    <citation type="submission" date="2019-10" db="EMBL/GenBank/DDBJ databases">
        <title>Streptomyces smaragdinus sp. nov. and Streptomyces fabii sp. nov., isolated from the gut of fungus growing-termite Macrotermes natalensis.</title>
        <authorList>
            <person name="Schwitalla J."/>
            <person name="Benndorf R."/>
            <person name="Martin K."/>
            <person name="De Beer W."/>
            <person name="Kaster A.-K."/>
            <person name="Vollmers J."/>
            <person name="Poulsen M."/>
            <person name="Beemelmanns C."/>
        </authorList>
    </citation>
    <scope>NUCLEOTIDE SEQUENCE [LARGE SCALE GENOMIC DNA]</scope>
    <source>
        <strain evidence="2 3">RB5</strain>
    </source>
</reference>
<dbReference type="AlphaFoldDB" id="A0A7K0CBU4"/>
<name>A0A7K0CBU4_9ACTN</name>
<dbReference type="InterPro" id="IPR007803">
    <property type="entry name" value="Asp/Arg/Pro-Hydrxlase"/>
</dbReference>
<evidence type="ECO:0000259" key="1">
    <source>
        <dbReference type="Pfam" id="PF05118"/>
    </source>
</evidence>
<proteinExistence type="predicted"/>
<protein>
    <recommendedName>
        <fullName evidence="1">Aspartyl/asparaginy/proline hydroxylase domain-containing protein</fullName>
    </recommendedName>
</protein>
<dbReference type="InterPro" id="IPR027443">
    <property type="entry name" value="IPNS-like_sf"/>
</dbReference>
<evidence type="ECO:0000313" key="2">
    <source>
        <dbReference type="EMBL" id="MQY10927.1"/>
    </source>
</evidence>
<dbReference type="RefSeq" id="WP_153450220.1">
    <property type="nucleotide sequence ID" value="NZ_WEGJ01000002.1"/>
</dbReference>
<keyword evidence="3" id="KW-1185">Reference proteome</keyword>
<dbReference type="EMBL" id="WEGJ01000002">
    <property type="protein sequence ID" value="MQY10927.1"/>
    <property type="molecule type" value="Genomic_DNA"/>
</dbReference>
<dbReference type="SUPFAM" id="SSF51197">
    <property type="entry name" value="Clavaminate synthase-like"/>
    <property type="match status" value="1"/>
</dbReference>
<dbReference type="Gene3D" id="2.60.120.330">
    <property type="entry name" value="B-lactam Antibiotic, Isopenicillin N Synthase, Chain"/>
    <property type="match status" value="1"/>
</dbReference>
<sequence>MNDQALRRVLAGIRDANYHRPGIRCLRLFRADAETLGRLLADVSLLRTLQRPSMPAAPGHVTAWTRPRGRVEQFSLLNASGRSDDFSRDHDGSCFGKRFHHAERLRALAAFTAGLPHLVNFRVNVLGDGAALPPHEEHSVIRSRDGSVGVRARFHLPLVTHPAATLLLDGDLHHLEAGSVYLVNHGCVHAAENGGPRERVHLVWDMLLTAEACDVMFGQGPVPPGFTRVHAVVRPVGSRPVRHWARIAPQVREADAGDVGFLEAQ</sequence>